<comment type="caution">
    <text evidence="4">The sequence shown here is derived from an EMBL/GenBank/DDBJ whole genome shotgun (WGS) entry which is preliminary data.</text>
</comment>
<reference evidence="4 5" key="2">
    <citation type="journal article" date="2020" name="Int. J. Syst. Evol. Microbiol.">
        <title>Leptospira yasudae sp. nov. and Leptospira stimsonii sp. nov., two new species of the pathogenic group isolated from environmental sources.</title>
        <authorList>
            <person name="Casanovas-Massana A."/>
            <person name="Hamond C."/>
            <person name="Santos L.A."/>
            <person name="de Oliveira D."/>
            <person name="Hacker K.P."/>
            <person name="Balassiano I."/>
            <person name="Costa F."/>
            <person name="Medeiros M.A."/>
            <person name="Reis M.G."/>
            <person name="Ko A.I."/>
            <person name="Wunder E.A."/>
        </authorList>
    </citation>
    <scope>NUCLEOTIDE SEQUENCE [LARGE SCALE GENOMIC DNA]</scope>
    <source>
        <strain evidence="4 5">B21</strain>
    </source>
</reference>
<dbReference type="NCBIfam" id="TIGR04388">
    <property type="entry name" value="Lepto_longest"/>
    <property type="match status" value="1"/>
</dbReference>
<proteinExistence type="predicted"/>
<dbReference type="SMART" id="SM00306">
    <property type="entry name" value="HintN"/>
    <property type="match status" value="1"/>
</dbReference>
<dbReference type="PROSITE" id="PS50818">
    <property type="entry name" value="INTEIN_C_TER"/>
    <property type="match status" value="1"/>
</dbReference>
<dbReference type="InterPro" id="IPR030934">
    <property type="entry name" value="Intein_C"/>
</dbReference>
<dbReference type="InterPro" id="IPR036844">
    <property type="entry name" value="Hint_dom_sf"/>
</dbReference>
<keyword evidence="5" id="KW-1185">Reference proteome</keyword>
<evidence type="ECO:0000256" key="1">
    <source>
        <dbReference type="SAM" id="Coils"/>
    </source>
</evidence>
<keyword evidence="1" id="KW-0175">Coiled coil</keyword>
<dbReference type="Proteomes" id="UP000285569">
    <property type="component" value="Unassembled WGS sequence"/>
</dbReference>
<evidence type="ECO:0000313" key="4">
    <source>
        <dbReference type="EMBL" id="RHX77558.1"/>
    </source>
</evidence>
<dbReference type="Gene3D" id="2.170.16.10">
    <property type="entry name" value="Hedgehog/Intein (Hint) domain"/>
    <property type="match status" value="1"/>
</dbReference>
<dbReference type="InterPro" id="IPR003587">
    <property type="entry name" value="Hint_dom_N"/>
</dbReference>
<dbReference type="Pfam" id="PF07591">
    <property type="entry name" value="PT-HINT"/>
    <property type="match status" value="1"/>
</dbReference>
<dbReference type="InterPro" id="IPR006141">
    <property type="entry name" value="Intein_N"/>
</dbReference>
<accession>A0ABX9LXM0</accession>
<evidence type="ECO:0000259" key="3">
    <source>
        <dbReference type="SMART" id="SM00306"/>
    </source>
</evidence>
<dbReference type="EMBL" id="QHCR01000014">
    <property type="protein sequence ID" value="RHX77558.1"/>
    <property type="molecule type" value="Genomic_DNA"/>
</dbReference>
<feature type="signal peptide" evidence="2">
    <location>
        <begin position="1"/>
        <end position="24"/>
    </location>
</feature>
<protein>
    <recommendedName>
        <fullName evidence="3">Hint domain-containing protein</fullName>
    </recommendedName>
</protein>
<dbReference type="PROSITE" id="PS50817">
    <property type="entry name" value="INTEIN_N_TER"/>
    <property type="match status" value="1"/>
</dbReference>
<dbReference type="SUPFAM" id="SSF51294">
    <property type="entry name" value="Hedgehog/intein (Hint) domain"/>
    <property type="match status" value="1"/>
</dbReference>
<feature type="domain" description="Hint" evidence="3">
    <location>
        <begin position="296"/>
        <end position="392"/>
    </location>
</feature>
<gene>
    <name evidence="4" type="ORF">DLM77_20855</name>
</gene>
<evidence type="ECO:0000313" key="5">
    <source>
        <dbReference type="Proteomes" id="UP000285569"/>
    </source>
</evidence>
<dbReference type="InterPro" id="IPR030885">
    <property type="entry name" value="Lepto_longest"/>
</dbReference>
<keyword evidence="2" id="KW-0732">Signal</keyword>
<name>A0ABX9LXM0_9LEPT</name>
<dbReference type="CDD" id="cd00081">
    <property type="entry name" value="Hint"/>
    <property type="match status" value="1"/>
</dbReference>
<feature type="chain" id="PRO_5045463368" description="Hint domain-containing protein" evidence="2">
    <location>
        <begin position="25"/>
        <end position="702"/>
    </location>
</feature>
<dbReference type="NCBIfam" id="TIGR01443">
    <property type="entry name" value="intein_Cterm"/>
    <property type="match status" value="1"/>
</dbReference>
<evidence type="ECO:0000256" key="2">
    <source>
        <dbReference type="SAM" id="SignalP"/>
    </source>
</evidence>
<feature type="coiled-coil region" evidence="1">
    <location>
        <begin position="564"/>
        <end position="591"/>
    </location>
</feature>
<reference evidence="5" key="1">
    <citation type="submission" date="2018-05" db="EMBL/GenBank/DDBJ databases">
        <title>Leptospira yasudae sp. nov. and Leptospira stimsonii sp. nov., two pathogenic species of the genus Leptospira isolated from environmental sources.</title>
        <authorList>
            <person name="Casanovas-Massana A."/>
            <person name="Hamond C."/>
            <person name="Santos L.A."/>
            <person name="Hacker K.P."/>
            <person name="Balassiano I."/>
            <person name="Medeiros M.A."/>
            <person name="Reis M.G."/>
            <person name="Ko A.I."/>
            <person name="Wunder E.A."/>
        </authorList>
    </citation>
    <scope>NUCLEOTIDE SEQUENCE [LARGE SCALE GENOMIC DNA]</scope>
    <source>
        <strain evidence="5">B21</strain>
    </source>
</reference>
<organism evidence="4 5">
    <name type="scientific">Leptospira yasudae</name>
    <dbReference type="NCBI Taxonomy" id="2202201"/>
    <lineage>
        <taxon>Bacteria</taxon>
        <taxon>Pseudomonadati</taxon>
        <taxon>Spirochaetota</taxon>
        <taxon>Spirochaetia</taxon>
        <taxon>Leptospirales</taxon>
        <taxon>Leptospiraceae</taxon>
        <taxon>Leptospira</taxon>
    </lineage>
</organism>
<sequence>MVNKLRYKILLTVTLLSFNLLTGAESPFLGKHFEPSRLVSNKTSHNNKLLSPKPARISRLFNYEAGSGNYTASGGFNIYGDAGLSISAGKDGYASFGLNYNKDGKGWLNNLSGVGLTMGSDGVFTLSHQFKGSDTLNLSYNTNTHGFSPIGVNGNFINDLNLSLIQENAASGNADAKKKLADYYGNVLVERGVISAEKMGELMTKSGGHEELISLYDSNKQTAFANGENSPEAIKWKSETTQAVEQLRSEGLNIGMGGQSQSGGFFNDLFTSFQNSMGNATNGNGGFDTNGDFSINTCFTAGTLVHTKNGLKKIEEIGIGDQVLSWDEESGEQSYKTVTELFVHEINHLYDVEVNGIEVFHTTWNHPFWVVNERSWVKVKDLKVGDIVQLKDGSQVPITGITPYSLSMTSVYNLEVEENHTYYVGQEGVLVHNYGGTDKTEAHAQIEAILNGKETPIDTSRDIVDKLKDVLQDTLKRFKTQIGQFGEAIDVAYVSHDVGKISDVRAGLIEDMVSRQLDSITRDYDAKNQNLEKIISERSKFLDSPEGIPYVLDPTRDLADPNLNDKYKQHNENIENQRRKLNDDLFSLSVNQIKKQQEIAKLSEILNYKNSGNLTMMDKSLSEYMSKYRANSLKLELQSLKPVLLQMNHATIIKAAGGDPDYAKAQEMYNAYLEKREALLQEQKTQKCYTTNFGGVTYTSCK</sequence>